<dbReference type="GO" id="GO:0015031">
    <property type="term" value="P:protein transport"/>
    <property type="evidence" value="ECO:0007669"/>
    <property type="project" value="TreeGrafter"/>
</dbReference>
<evidence type="ECO:0000313" key="6">
    <source>
        <dbReference type="Proteomes" id="UP000298663"/>
    </source>
</evidence>
<comment type="similarity">
    <text evidence="1">Belongs to the arrestin family.</text>
</comment>
<dbReference type="InterPro" id="IPR014756">
    <property type="entry name" value="Ig_E-set"/>
</dbReference>
<dbReference type="InterPro" id="IPR011022">
    <property type="entry name" value="Arrestin_C-like"/>
</dbReference>
<evidence type="ECO:0000256" key="2">
    <source>
        <dbReference type="SAM" id="Coils"/>
    </source>
</evidence>
<evidence type="ECO:0000256" key="1">
    <source>
        <dbReference type="ARBA" id="ARBA00005298"/>
    </source>
</evidence>
<dbReference type="PANTHER" id="PTHR11188:SF3">
    <property type="entry name" value="ARRESTIN C-TERMINAL-LIKE DOMAIN-CONTAINING PROTEIN"/>
    <property type="match status" value="1"/>
</dbReference>
<proteinExistence type="inferred from homology"/>
<sequence>MTTGASPTFDGYPRSIAVLISFPLHSMKLFVLSRDLCAFMRWSPRPRPSTSRIPFGSKLLESEQLISRRKSIESLRRPSRGLYIRRANGLACETRAVFSQFRIFYVVFGALNCLFQVRMADVFSQFDIEFDAGAEPIFHGGELITGKIKIKLVKPVTIKAIKLQFKGRACLSNKAEKDGDVEKVYFDRDLVLLERPPGHMEPGHFLWNANFVYSLPFECPLPKGCPTSYESPNAFVRYYARATFEIDGNEANKYLIKRGITVVAPVDAAALISPPAADPVTVSETVAFGGCCCRGKVTAEVSLPKRHYAPGESVIGSLKVSNQHPRHVVDSMEVRLLDRVSSANQDLSTPSSARTLLHRRLEKADVIKSKSSLSKDDVFFFEVPAVQPTTAGASQTAQSPDIYSMAPDATPTKVVESPSTATLRFRKQPFLRIDYVIQVSIGTHITLELPIVILSTPISGSAVEYRSFVAGAQPFIDSDETDKKRLIEENFSFVPKYPILVAPKAPAATVTNGANCQTPCNTVNGGTPATNECGAEVAAGALKEALIHASEGKEKAVDSEDEDANRMAEMKVELEKLANEVKGEIQKVQKEAQEEVAKAAKAAKDKVVEVIEVVKLSESDESQPTDEKERHSEVVEEHSERVQNGDVMQEVHRQVEVKTTESEDGEIVTTTTTTEIRHESHVTDNGDEVHN</sequence>
<protein>
    <recommendedName>
        <fullName evidence="4">Arrestin C-terminal-like domain-containing protein</fullName>
    </recommendedName>
</protein>
<gene>
    <name evidence="5" type="ORF">L596_014541</name>
</gene>
<dbReference type="InterPro" id="IPR050357">
    <property type="entry name" value="Arrestin_domain-protein"/>
</dbReference>
<reference evidence="5 6" key="1">
    <citation type="journal article" date="2015" name="Genome Biol.">
        <title>Comparative genomics of Steinernema reveals deeply conserved gene regulatory networks.</title>
        <authorList>
            <person name="Dillman A.R."/>
            <person name="Macchietto M."/>
            <person name="Porter C.F."/>
            <person name="Rogers A."/>
            <person name="Williams B."/>
            <person name="Antoshechkin I."/>
            <person name="Lee M.M."/>
            <person name="Goodwin Z."/>
            <person name="Lu X."/>
            <person name="Lewis E.E."/>
            <person name="Goodrich-Blair H."/>
            <person name="Stock S.P."/>
            <person name="Adams B.J."/>
            <person name="Sternberg P.W."/>
            <person name="Mortazavi A."/>
        </authorList>
    </citation>
    <scope>NUCLEOTIDE SEQUENCE [LARGE SCALE GENOMIC DNA]</scope>
    <source>
        <strain evidence="5 6">ALL</strain>
    </source>
</reference>
<evidence type="ECO:0000256" key="3">
    <source>
        <dbReference type="SAM" id="MobiDB-lite"/>
    </source>
</evidence>
<dbReference type="Pfam" id="PF02752">
    <property type="entry name" value="Arrestin_C"/>
    <property type="match status" value="1"/>
</dbReference>
<feature type="domain" description="Arrestin C-terminal-like" evidence="4">
    <location>
        <begin position="293"/>
        <end position="458"/>
    </location>
</feature>
<feature type="compositionally biased region" description="Basic and acidic residues" evidence="3">
    <location>
        <begin position="625"/>
        <end position="661"/>
    </location>
</feature>
<dbReference type="Proteomes" id="UP000298663">
    <property type="component" value="Unassembled WGS sequence"/>
</dbReference>
<evidence type="ECO:0000313" key="5">
    <source>
        <dbReference type="EMBL" id="TKR80471.1"/>
    </source>
</evidence>
<dbReference type="OrthoDB" id="2333384at2759"/>
<dbReference type="Gene3D" id="2.60.40.640">
    <property type="match status" value="2"/>
</dbReference>
<dbReference type="SUPFAM" id="SSF81296">
    <property type="entry name" value="E set domains"/>
    <property type="match status" value="2"/>
</dbReference>
<feature type="compositionally biased region" description="Basic and acidic residues" evidence="3">
    <location>
        <begin position="675"/>
        <end position="691"/>
    </location>
</feature>
<accession>A0A4U5NDA5</accession>
<keyword evidence="6" id="KW-1185">Reference proteome</keyword>
<feature type="region of interest" description="Disordered" evidence="3">
    <location>
        <begin position="617"/>
        <end position="691"/>
    </location>
</feature>
<dbReference type="EMBL" id="AZBU02000004">
    <property type="protein sequence ID" value="TKR80471.1"/>
    <property type="molecule type" value="Genomic_DNA"/>
</dbReference>
<dbReference type="InterPro" id="IPR011021">
    <property type="entry name" value="Arrestin-like_N"/>
</dbReference>
<reference evidence="5 6" key="2">
    <citation type="journal article" date="2019" name="G3 (Bethesda)">
        <title>Hybrid Assembly of the Genome of the Entomopathogenic Nematode Steinernema carpocapsae Identifies the X-Chromosome.</title>
        <authorList>
            <person name="Serra L."/>
            <person name="Macchietto M."/>
            <person name="Macias-Munoz A."/>
            <person name="McGill C.J."/>
            <person name="Rodriguez I.M."/>
            <person name="Rodriguez B."/>
            <person name="Murad R."/>
            <person name="Mortazavi A."/>
        </authorList>
    </citation>
    <scope>NUCLEOTIDE SEQUENCE [LARGE SCALE GENOMIC DNA]</scope>
    <source>
        <strain evidence="5 6">ALL</strain>
    </source>
</reference>
<dbReference type="PANTHER" id="PTHR11188">
    <property type="entry name" value="ARRESTIN DOMAIN CONTAINING PROTEIN"/>
    <property type="match status" value="1"/>
</dbReference>
<name>A0A4U5NDA5_STECR</name>
<evidence type="ECO:0000259" key="4">
    <source>
        <dbReference type="SMART" id="SM01017"/>
    </source>
</evidence>
<keyword evidence="2" id="KW-0175">Coiled coil</keyword>
<dbReference type="InterPro" id="IPR014752">
    <property type="entry name" value="Arrestin-like_C"/>
</dbReference>
<dbReference type="SMART" id="SM01017">
    <property type="entry name" value="Arrestin_C"/>
    <property type="match status" value="1"/>
</dbReference>
<dbReference type="STRING" id="34508.A0A4U5NDA5"/>
<dbReference type="GO" id="GO:0005737">
    <property type="term" value="C:cytoplasm"/>
    <property type="evidence" value="ECO:0007669"/>
    <property type="project" value="TreeGrafter"/>
</dbReference>
<dbReference type="AlphaFoldDB" id="A0A4U5NDA5"/>
<comment type="caution">
    <text evidence="5">The sequence shown here is derived from an EMBL/GenBank/DDBJ whole genome shotgun (WGS) entry which is preliminary data.</text>
</comment>
<organism evidence="5 6">
    <name type="scientific">Steinernema carpocapsae</name>
    <name type="common">Entomopathogenic nematode</name>
    <dbReference type="NCBI Taxonomy" id="34508"/>
    <lineage>
        <taxon>Eukaryota</taxon>
        <taxon>Metazoa</taxon>
        <taxon>Ecdysozoa</taxon>
        <taxon>Nematoda</taxon>
        <taxon>Chromadorea</taxon>
        <taxon>Rhabditida</taxon>
        <taxon>Tylenchina</taxon>
        <taxon>Panagrolaimomorpha</taxon>
        <taxon>Strongyloidoidea</taxon>
        <taxon>Steinernematidae</taxon>
        <taxon>Steinernema</taxon>
    </lineage>
</organism>
<dbReference type="Pfam" id="PF00339">
    <property type="entry name" value="Arrestin_N"/>
    <property type="match status" value="1"/>
</dbReference>
<feature type="coiled-coil region" evidence="2">
    <location>
        <begin position="560"/>
        <end position="605"/>
    </location>
</feature>